<dbReference type="GO" id="GO:0005783">
    <property type="term" value="C:endoplasmic reticulum"/>
    <property type="evidence" value="ECO:0007669"/>
    <property type="project" value="TreeGrafter"/>
</dbReference>
<dbReference type="InterPro" id="IPR036291">
    <property type="entry name" value="NAD(P)-bd_dom_sf"/>
</dbReference>
<evidence type="ECO:0000256" key="2">
    <source>
        <dbReference type="ARBA" id="ARBA00023002"/>
    </source>
</evidence>
<dbReference type="InterPro" id="IPR020904">
    <property type="entry name" value="Sc_DH/Rdtase_CS"/>
</dbReference>
<comment type="similarity">
    <text evidence="1 11">Belongs to the short-chain dehydrogenases/reductases (SDR) family.</text>
</comment>
<dbReference type="EMBL" id="JABANM010030616">
    <property type="protein sequence ID" value="KAF4705937.1"/>
    <property type="molecule type" value="Genomic_DNA"/>
</dbReference>
<dbReference type="Proteomes" id="UP000574390">
    <property type="component" value="Unassembled WGS sequence"/>
</dbReference>
<evidence type="ECO:0000256" key="3">
    <source>
        <dbReference type="ARBA" id="ARBA00043812"/>
    </source>
</evidence>
<evidence type="ECO:0000256" key="10">
    <source>
        <dbReference type="ARBA" id="ARBA00047274"/>
    </source>
</evidence>
<sequence length="327" mass="34793">MLLRTVGLLSPTSCHPGPFEGIVSVDLDVELQDFQGGLKDSLETVPIPNGVWPSWESDCFVAAATPLRSIHVCVKHSGIGEGFARRLAAEGCKVALAARREDRLNKIVDELKQKGLTAMAVATDVSSQDSVKSLFASVEAQLGPVDIVVNCAGVMYFTLHRSQHWDEWERTIDINCKGVVYTSGAVLPSMLERKVGHIINISSDAATTIFPALSVYNASKAFVHVFSKSLRGETVGTGIRVTELQPGDVGTDLVVNNTDTDAANTIGVTIGKTIDGGGDRNAVLDVSDIVDAGVFALTAPPHVGVNEILIEPRNQMYGDPTAINATD</sequence>
<dbReference type="PANTHER" id="PTHR43086:SF3">
    <property type="entry name" value="NADP-DEPENDENT 3-HYDROXY ACID DEHYDROGENASE YDFG"/>
    <property type="match status" value="1"/>
</dbReference>
<dbReference type="GO" id="GO:0030497">
    <property type="term" value="P:fatty acid elongation"/>
    <property type="evidence" value="ECO:0007669"/>
    <property type="project" value="TreeGrafter"/>
</dbReference>
<evidence type="ECO:0000256" key="4">
    <source>
        <dbReference type="ARBA" id="ARBA00044050"/>
    </source>
</evidence>
<dbReference type="FunFam" id="3.40.50.720:FF:000047">
    <property type="entry name" value="NADP-dependent L-serine/L-allo-threonine dehydrogenase"/>
    <property type="match status" value="1"/>
</dbReference>
<dbReference type="SUPFAM" id="SSF51735">
    <property type="entry name" value="NAD(P)-binding Rossmann-fold domains"/>
    <property type="match status" value="1"/>
</dbReference>
<evidence type="ECO:0000256" key="11">
    <source>
        <dbReference type="RuleBase" id="RU000363"/>
    </source>
</evidence>
<dbReference type="Pfam" id="PF00106">
    <property type="entry name" value="adh_short"/>
    <property type="match status" value="1"/>
</dbReference>
<keyword evidence="2" id="KW-0560">Oxidoreductase</keyword>
<comment type="caution">
    <text evidence="12">The sequence shown here is derived from an EMBL/GenBank/DDBJ whole genome shotgun (WGS) entry which is preliminary data.</text>
</comment>
<name>A0A7J6QCJ2_PEROL</name>
<accession>A0A7J6QCJ2</accession>
<reference evidence="12 13" key="1">
    <citation type="submission" date="2020-04" db="EMBL/GenBank/DDBJ databases">
        <title>Perkinsus olseni comparative genomics.</title>
        <authorList>
            <person name="Bogema D.R."/>
        </authorList>
    </citation>
    <scope>NUCLEOTIDE SEQUENCE [LARGE SCALE GENOMIC DNA]</scope>
    <source>
        <strain evidence="12">ATCC PRA-205</strain>
    </source>
</reference>
<evidence type="ECO:0000256" key="6">
    <source>
        <dbReference type="ARBA" id="ARBA00044065"/>
    </source>
</evidence>
<dbReference type="PRINTS" id="PR00080">
    <property type="entry name" value="SDRFAMILY"/>
</dbReference>
<dbReference type="Gene3D" id="3.40.50.720">
    <property type="entry name" value="NAD(P)-binding Rossmann-like Domain"/>
    <property type="match status" value="1"/>
</dbReference>
<dbReference type="GO" id="GO:0035527">
    <property type="term" value="F:3-hydroxypropionate dehydrogenase (NADP+) activity"/>
    <property type="evidence" value="ECO:0007669"/>
    <property type="project" value="UniProtKB-EC"/>
</dbReference>
<proteinExistence type="inferred from homology"/>
<evidence type="ECO:0000256" key="5">
    <source>
        <dbReference type="ARBA" id="ARBA00044059"/>
    </source>
</evidence>
<evidence type="ECO:0000256" key="8">
    <source>
        <dbReference type="ARBA" id="ARBA00044349"/>
    </source>
</evidence>
<dbReference type="PANTHER" id="PTHR43086">
    <property type="entry name" value="VERY-LONG-CHAIN 3-OXOOACYL-COA REDUCTASE"/>
    <property type="match status" value="1"/>
</dbReference>
<evidence type="ECO:0000256" key="1">
    <source>
        <dbReference type="ARBA" id="ARBA00006484"/>
    </source>
</evidence>
<dbReference type="InterPro" id="IPR002347">
    <property type="entry name" value="SDR_fam"/>
</dbReference>
<evidence type="ECO:0000313" key="12">
    <source>
        <dbReference type="EMBL" id="KAF4705937.1"/>
    </source>
</evidence>
<dbReference type="EC" id="1.1.1.298" evidence="4"/>
<protein>
    <recommendedName>
        <fullName evidence="6">NADP-dependent 3-hydroxy acid dehydrogenase YdfG</fullName>
        <ecNumber evidence="4">1.1.1.298</ecNumber>
        <ecNumber evidence="5">1.1.1.381</ecNumber>
    </recommendedName>
    <alternativeName>
        <fullName evidence="8">L-allo-threonine dehydrogenase</fullName>
    </alternativeName>
    <alternativeName>
        <fullName evidence="7">Malonic semialdehyde reductase</fullName>
    </alternativeName>
</protein>
<dbReference type="PRINTS" id="PR00081">
    <property type="entry name" value="GDHRDH"/>
</dbReference>
<comment type="catalytic activity">
    <reaction evidence="3">
        <text>L-allo-threonine + NADP(+) = aminoacetone + CO2 + NADPH</text>
        <dbReference type="Rhea" id="RHEA:43524"/>
        <dbReference type="ChEBI" id="CHEBI:16526"/>
        <dbReference type="ChEBI" id="CHEBI:57783"/>
        <dbReference type="ChEBI" id="CHEBI:58320"/>
        <dbReference type="ChEBI" id="CHEBI:58349"/>
        <dbReference type="ChEBI" id="CHEBI:58585"/>
        <dbReference type="EC" id="1.1.1.381"/>
    </reaction>
</comment>
<dbReference type="PROSITE" id="PS00061">
    <property type="entry name" value="ADH_SHORT"/>
    <property type="match status" value="1"/>
</dbReference>
<evidence type="ECO:0000313" key="13">
    <source>
        <dbReference type="Proteomes" id="UP000574390"/>
    </source>
</evidence>
<comment type="function">
    <text evidence="9">NADP-dependent dehydrogenase with broad substrate specificity acting on 3-hydroxy acids. Catalyzes the NADP-dependent oxidation of L-allo-threonine to L-2-amino-3-keto-butyrate, which is spontaneously decarboxylated into aminoacetone. Also acts on D-threonine, L-serine, D-serine, D-3-hydroxyisobutyrate, L-3-hydroxyisobutyrate, D-glycerate and L-glycerate. Able to catalyze the reduction of the malonic semialdehyde to 3-hydroxypropionic acid. YdfG is apparently supplementing RutE, the presumed malonic semialdehyde reductase involved in pyrimidine degradation since both are able to detoxify malonic semialdehyde.</text>
</comment>
<evidence type="ECO:0000256" key="7">
    <source>
        <dbReference type="ARBA" id="ARBA00044271"/>
    </source>
</evidence>
<gene>
    <name evidence="12" type="ORF">FOZ62_023828</name>
</gene>
<organism evidence="12 13">
    <name type="scientific">Perkinsus olseni</name>
    <name type="common">Perkinsus atlanticus</name>
    <dbReference type="NCBI Taxonomy" id="32597"/>
    <lineage>
        <taxon>Eukaryota</taxon>
        <taxon>Sar</taxon>
        <taxon>Alveolata</taxon>
        <taxon>Perkinsozoa</taxon>
        <taxon>Perkinsea</taxon>
        <taxon>Perkinsida</taxon>
        <taxon>Perkinsidae</taxon>
        <taxon>Perkinsus</taxon>
    </lineage>
</organism>
<dbReference type="EC" id="1.1.1.381" evidence="5"/>
<evidence type="ECO:0000256" key="9">
    <source>
        <dbReference type="ARBA" id="ARBA00045650"/>
    </source>
</evidence>
<comment type="catalytic activity">
    <reaction evidence="10">
        <text>3-hydroxypropanoate + NADP(+) = 3-oxopropanoate + NADPH + H(+)</text>
        <dbReference type="Rhea" id="RHEA:26438"/>
        <dbReference type="ChEBI" id="CHEBI:15378"/>
        <dbReference type="ChEBI" id="CHEBI:16510"/>
        <dbReference type="ChEBI" id="CHEBI:33190"/>
        <dbReference type="ChEBI" id="CHEBI:57783"/>
        <dbReference type="ChEBI" id="CHEBI:58349"/>
        <dbReference type="EC" id="1.1.1.298"/>
    </reaction>
</comment>
<dbReference type="AlphaFoldDB" id="A0A7J6QCJ2"/>